<dbReference type="AlphaFoldDB" id="A0AAX6MIC5"/>
<dbReference type="GO" id="GO:0005576">
    <property type="term" value="C:extracellular region"/>
    <property type="evidence" value="ECO:0007669"/>
    <property type="project" value="UniProtKB-SubCell"/>
</dbReference>
<feature type="chain" id="PRO_5043758117" description="Cerato-platanin" evidence="4">
    <location>
        <begin position="19"/>
        <end position="215"/>
    </location>
</feature>
<protein>
    <recommendedName>
        <fullName evidence="7">Cerato-platanin</fullName>
    </recommendedName>
</protein>
<dbReference type="InterPro" id="IPR010829">
    <property type="entry name" value="Cerato-platanin"/>
</dbReference>
<evidence type="ECO:0000313" key="5">
    <source>
        <dbReference type="EMBL" id="KAK6951921.1"/>
    </source>
</evidence>
<dbReference type="InterPro" id="IPR036908">
    <property type="entry name" value="RlpA-like_sf"/>
</dbReference>
<comment type="caution">
    <text evidence="5">The sequence shown here is derived from an EMBL/GenBank/DDBJ whole genome shotgun (WGS) entry which is preliminary data.</text>
</comment>
<dbReference type="Pfam" id="PF07249">
    <property type="entry name" value="Cerato-platanin"/>
    <property type="match status" value="1"/>
</dbReference>
<feature type="signal peptide" evidence="4">
    <location>
        <begin position="1"/>
        <end position="18"/>
    </location>
</feature>
<dbReference type="PANTHER" id="PTHR38850">
    <property type="entry name" value="CERATO-PLATANIN"/>
    <property type="match status" value="1"/>
</dbReference>
<keyword evidence="6" id="KW-1185">Reference proteome</keyword>
<evidence type="ECO:0000256" key="2">
    <source>
        <dbReference type="ARBA" id="ARBA00010421"/>
    </source>
</evidence>
<sequence length="215" mass="22564">MFFSKTLSVIASAAAVYAATIPARDTSGSISVTPHDRYSSSAGVLGCKIDTNRVAYWPSNVDCDNLCVKVTANGRTVHLLKVDTSGGAHDISYDAWNYLNNGQSARDAPTTGGGISATFKNVAWSECAGLIKEPKGRLALSAANGMNFYGTCGHTKTVLYNIDNPVCTRGYDEVCTLASGANQATCAHQLGSPDALTSQPVWNIDYGTGKLSLAV</sequence>
<dbReference type="Gene3D" id="2.40.40.10">
    <property type="entry name" value="RlpA-like domain"/>
    <property type="match status" value="1"/>
</dbReference>
<reference evidence="5 6" key="1">
    <citation type="journal article" date="2024" name="Front Chem Biol">
        <title>Unveiling the potential of Daldinia eschscholtzii MFLUCC 19-0629 through bioactivity and bioinformatics studies for enhanced sustainable agriculture production.</title>
        <authorList>
            <person name="Brooks S."/>
            <person name="Weaver J.A."/>
            <person name="Klomchit A."/>
            <person name="Alharthi S.A."/>
            <person name="Onlamun T."/>
            <person name="Nurani R."/>
            <person name="Vong T.K."/>
            <person name="Alberti F."/>
            <person name="Greco C."/>
        </authorList>
    </citation>
    <scope>NUCLEOTIDE SEQUENCE [LARGE SCALE GENOMIC DNA]</scope>
    <source>
        <strain evidence="5">MFLUCC 19-0629</strain>
    </source>
</reference>
<keyword evidence="4" id="KW-0732">Signal</keyword>
<accession>A0AAX6MIC5</accession>
<dbReference type="EMBL" id="JBANMG010000006">
    <property type="protein sequence ID" value="KAK6951921.1"/>
    <property type="molecule type" value="Genomic_DNA"/>
</dbReference>
<name>A0AAX6MIC5_9PEZI</name>
<dbReference type="PANTHER" id="PTHR38850:SF2">
    <property type="entry name" value="CERATO-PLATANIN"/>
    <property type="match status" value="1"/>
</dbReference>
<keyword evidence="3" id="KW-0964">Secreted</keyword>
<evidence type="ECO:0000256" key="4">
    <source>
        <dbReference type="SAM" id="SignalP"/>
    </source>
</evidence>
<gene>
    <name evidence="5" type="ORF">Daesc_006446</name>
</gene>
<comment type="similarity">
    <text evidence="2">Belongs to the cerato-platanin family.</text>
</comment>
<dbReference type="Proteomes" id="UP001369815">
    <property type="component" value="Unassembled WGS sequence"/>
</dbReference>
<organism evidence="5 6">
    <name type="scientific">Daldinia eschscholtzii</name>
    <dbReference type="NCBI Taxonomy" id="292717"/>
    <lineage>
        <taxon>Eukaryota</taxon>
        <taxon>Fungi</taxon>
        <taxon>Dikarya</taxon>
        <taxon>Ascomycota</taxon>
        <taxon>Pezizomycotina</taxon>
        <taxon>Sordariomycetes</taxon>
        <taxon>Xylariomycetidae</taxon>
        <taxon>Xylariales</taxon>
        <taxon>Hypoxylaceae</taxon>
        <taxon>Daldinia</taxon>
    </lineage>
</organism>
<proteinExistence type="inferred from homology"/>
<evidence type="ECO:0000256" key="3">
    <source>
        <dbReference type="ARBA" id="ARBA00022525"/>
    </source>
</evidence>
<evidence type="ECO:0008006" key="7">
    <source>
        <dbReference type="Google" id="ProtNLM"/>
    </source>
</evidence>
<comment type="subcellular location">
    <subcellularLocation>
        <location evidence="1">Secreted</location>
    </subcellularLocation>
</comment>
<evidence type="ECO:0000313" key="6">
    <source>
        <dbReference type="Proteomes" id="UP001369815"/>
    </source>
</evidence>
<evidence type="ECO:0000256" key="1">
    <source>
        <dbReference type="ARBA" id="ARBA00004613"/>
    </source>
</evidence>